<comment type="caution">
    <text evidence="2">The sequence shown here is derived from an EMBL/GenBank/DDBJ whole genome shotgun (WGS) entry which is preliminary data.</text>
</comment>
<evidence type="ECO:0000256" key="1">
    <source>
        <dbReference type="SAM" id="MobiDB-lite"/>
    </source>
</evidence>
<dbReference type="InterPro" id="IPR036388">
    <property type="entry name" value="WH-like_DNA-bd_sf"/>
</dbReference>
<proteinExistence type="predicted"/>
<sequence>MRVDSHKAHTFAATRRLTDGAPGEGTPFALHLTDESGKFRLLALDFDAHHAGSTADKDLAACTAALTAAGIEHLVCSSGPGGGYHVWIRLSTAVAAQRLAPIIDAFSAAWPSLDRGPLSNSRTGCVRAPGSPHRAGGTSMPLTDPHIRPVSLRALRTVLTQLTQLPPTSAATTSDTATAPVPVHVDVQGHPYLSGPRRPLNPQIRSLARTPITDRTDASAVGWSILLACAHARMQYHDLHEAAFTDRWPGLEFVRTHRTNAGERTPRLDATAELARQWAKAVAAASYAQSSTAGPSPARRAAEATVADLLTRMDSQPHRWSGKTGAQDRLVLLALAARTVAAATAEVHLSERDWALAAGLTRDTVADRLKALVRQGWIARVQRAAGPWAAVWRIANPGGGEQRSGAVFTPEMQSQLDAELECAREDIWHARPLGVLGMRVWAHLASGRLSVRELATRLGVCPATVRSKLRALRSLGLCTADGRVYRSRSRLARAAVAAGVDGAHADRVRLYRLHSAVFVWWFTTRHQPQRSDALAEWGEFPNPDQAEQIHPTDIALAYGATSTGPPVSATTWGAAMAAQDLHREADPDSWWELVAAARAALPAPDMLLAPHQWARTTAA</sequence>
<dbReference type="InterPro" id="IPR036390">
    <property type="entry name" value="WH_DNA-bd_sf"/>
</dbReference>
<accession>A0AAE4U905</accession>
<evidence type="ECO:0000313" key="3">
    <source>
        <dbReference type="Proteomes" id="UP001185873"/>
    </source>
</evidence>
<dbReference type="Gene3D" id="1.10.10.10">
    <property type="entry name" value="Winged helix-like DNA-binding domain superfamily/Winged helix DNA-binding domain"/>
    <property type="match status" value="2"/>
</dbReference>
<dbReference type="AlphaFoldDB" id="A0AAE4U905"/>
<evidence type="ECO:0000313" key="2">
    <source>
        <dbReference type="EMBL" id="MDV6300913.1"/>
    </source>
</evidence>
<organism evidence="2 3">
    <name type="scientific">Dietzia maris</name>
    <dbReference type="NCBI Taxonomy" id="37915"/>
    <lineage>
        <taxon>Bacteria</taxon>
        <taxon>Bacillati</taxon>
        <taxon>Actinomycetota</taxon>
        <taxon>Actinomycetes</taxon>
        <taxon>Mycobacteriales</taxon>
        <taxon>Dietziaceae</taxon>
        <taxon>Dietzia</taxon>
    </lineage>
</organism>
<gene>
    <name evidence="2" type="ORF">R3P82_17535</name>
</gene>
<reference evidence="2" key="1">
    <citation type="submission" date="2023-10" db="EMBL/GenBank/DDBJ databases">
        <title>Development of a sustainable strategy for remediation of hydrocarbon-contaminated territories based on the waste exchange concept.</title>
        <authorList>
            <person name="Krivoruchko A."/>
        </authorList>
    </citation>
    <scope>NUCLEOTIDE SEQUENCE</scope>
    <source>
        <strain evidence="2">IEGM 1175</strain>
    </source>
</reference>
<dbReference type="Proteomes" id="UP001185873">
    <property type="component" value="Unassembled WGS sequence"/>
</dbReference>
<dbReference type="EMBL" id="JAWLKJ010000007">
    <property type="protein sequence ID" value="MDV6300913.1"/>
    <property type="molecule type" value="Genomic_DNA"/>
</dbReference>
<dbReference type="SUPFAM" id="SSF46785">
    <property type="entry name" value="Winged helix' DNA-binding domain"/>
    <property type="match status" value="1"/>
</dbReference>
<protein>
    <submittedName>
        <fullName evidence="2">Uncharacterized protein</fullName>
    </submittedName>
</protein>
<feature type="region of interest" description="Disordered" evidence="1">
    <location>
        <begin position="121"/>
        <end position="143"/>
    </location>
</feature>
<name>A0AAE4U905_9ACTN</name>
<dbReference type="RefSeq" id="WP_317471394.1">
    <property type="nucleotide sequence ID" value="NZ_JAWLKJ010000007.1"/>
</dbReference>